<evidence type="ECO:0000313" key="2">
    <source>
        <dbReference type="EMBL" id="TPP61880.1"/>
    </source>
</evidence>
<dbReference type="Proteomes" id="UP000316759">
    <property type="component" value="Unassembled WGS sequence"/>
</dbReference>
<keyword evidence="1" id="KW-0732">Signal</keyword>
<reference evidence="2 3" key="1">
    <citation type="submission" date="2019-04" db="EMBL/GenBank/DDBJ databases">
        <title>Annotation for the trematode Fasciola gigantica.</title>
        <authorList>
            <person name="Choi Y.-J."/>
        </authorList>
    </citation>
    <scope>NUCLEOTIDE SEQUENCE [LARGE SCALE GENOMIC DNA]</scope>
    <source>
        <strain evidence="2">Uganda_cow_1</strain>
    </source>
</reference>
<proteinExistence type="predicted"/>
<gene>
    <name evidence="2" type="ORF">FGIG_01578</name>
</gene>
<organism evidence="2 3">
    <name type="scientific">Fasciola gigantica</name>
    <name type="common">Giant liver fluke</name>
    <dbReference type="NCBI Taxonomy" id="46835"/>
    <lineage>
        <taxon>Eukaryota</taxon>
        <taxon>Metazoa</taxon>
        <taxon>Spiralia</taxon>
        <taxon>Lophotrochozoa</taxon>
        <taxon>Platyhelminthes</taxon>
        <taxon>Trematoda</taxon>
        <taxon>Digenea</taxon>
        <taxon>Plagiorchiida</taxon>
        <taxon>Echinostomata</taxon>
        <taxon>Echinostomatoidea</taxon>
        <taxon>Fasciolidae</taxon>
        <taxon>Fasciola</taxon>
    </lineage>
</organism>
<comment type="caution">
    <text evidence="2">The sequence shown here is derived from an EMBL/GenBank/DDBJ whole genome shotgun (WGS) entry which is preliminary data.</text>
</comment>
<protein>
    <recommendedName>
        <fullName evidence="4">Secreted protein</fullName>
    </recommendedName>
</protein>
<dbReference type="EMBL" id="SUNJ01007585">
    <property type="protein sequence ID" value="TPP61880.1"/>
    <property type="molecule type" value="Genomic_DNA"/>
</dbReference>
<feature type="chain" id="PRO_5021283918" description="Secreted protein" evidence="1">
    <location>
        <begin position="29"/>
        <end position="89"/>
    </location>
</feature>
<feature type="signal peptide" evidence="1">
    <location>
        <begin position="1"/>
        <end position="28"/>
    </location>
</feature>
<name>A0A504YWD2_FASGI</name>
<keyword evidence="3" id="KW-1185">Reference proteome</keyword>
<evidence type="ECO:0000256" key="1">
    <source>
        <dbReference type="SAM" id="SignalP"/>
    </source>
</evidence>
<evidence type="ECO:0008006" key="4">
    <source>
        <dbReference type="Google" id="ProtNLM"/>
    </source>
</evidence>
<accession>A0A504YWD2</accession>
<sequence length="89" mass="9639">MIRGKCISLRKVDLCIVLLFLIAQVVTGEGDVQELQQTIIEATDTCLNEAISGTGIESPSAMICADSMDFKSAMIQCMQRILGELELSS</sequence>
<evidence type="ECO:0000313" key="3">
    <source>
        <dbReference type="Proteomes" id="UP000316759"/>
    </source>
</evidence>
<dbReference type="AlphaFoldDB" id="A0A504YWD2"/>